<accession>A0AAV4B5S9</accession>
<evidence type="ECO:0000313" key="2">
    <source>
        <dbReference type="Proteomes" id="UP000735302"/>
    </source>
</evidence>
<comment type="caution">
    <text evidence="1">The sequence shown here is derived from an EMBL/GenBank/DDBJ whole genome shotgun (WGS) entry which is preliminary data.</text>
</comment>
<reference evidence="1 2" key="1">
    <citation type="journal article" date="2021" name="Elife">
        <title>Chloroplast acquisition without the gene transfer in kleptoplastic sea slugs, Plakobranchus ocellatus.</title>
        <authorList>
            <person name="Maeda T."/>
            <person name="Takahashi S."/>
            <person name="Yoshida T."/>
            <person name="Shimamura S."/>
            <person name="Takaki Y."/>
            <person name="Nagai Y."/>
            <person name="Toyoda A."/>
            <person name="Suzuki Y."/>
            <person name="Arimoto A."/>
            <person name="Ishii H."/>
            <person name="Satoh N."/>
            <person name="Nishiyama T."/>
            <person name="Hasebe M."/>
            <person name="Maruyama T."/>
            <person name="Minagawa J."/>
            <person name="Obokata J."/>
            <person name="Shigenobu S."/>
        </authorList>
    </citation>
    <scope>NUCLEOTIDE SEQUENCE [LARGE SCALE GENOMIC DNA]</scope>
</reference>
<protein>
    <submittedName>
        <fullName evidence="1">Uncharacterized protein</fullName>
    </submittedName>
</protein>
<proteinExistence type="predicted"/>
<sequence>MSMNGQWPYLKFKKQSQNSRYCTFSSAHVKKTGARAVVMAPDEMREKWHASTGEWKVCSSVTNCVALRESENSRNLNLPVLRLEIDRVMRDTRCESVAVRRDWLTRVNWLEIVIS</sequence>
<evidence type="ECO:0000313" key="1">
    <source>
        <dbReference type="EMBL" id="GFO14049.1"/>
    </source>
</evidence>
<dbReference type="Proteomes" id="UP000735302">
    <property type="component" value="Unassembled WGS sequence"/>
</dbReference>
<dbReference type="AlphaFoldDB" id="A0AAV4B5S9"/>
<organism evidence="1 2">
    <name type="scientific">Plakobranchus ocellatus</name>
    <dbReference type="NCBI Taxonomy" id="259542"/>
    <lineage>
        <taxon>Eukaryota</taxon>
        <taxon>Metazoa</taxon>
        <taxon>Spiralia</taxon>
        <taxon>Lophotrochozoa</taxon>
        <taxon>Mollusca</taxon>
        <taxon>Gastropoda</taxon>
        <taxon>Heterobranchia</taxon>
        <taxon>Euthyneura</taxon>
        <taxon>Panpulmonata</taxon>
        <taxon>Sacoglossa</taxon>
        <taxon>Placobranchoidea</taxon>
        <taxon>Plakobranchidae</taxon>
        <taxon>Plakobranchus</taxon>
    </lineage>
</organism>
<dbReference type="EMBL" id="BLXT01004521">
    <property type="protein sequence ID" value="GFO14049.1"/>
    <property type="molecule type" value="Genomic_DNA"/>
</dbReference>
<name>A0AAV4B5S9_9GAST</name>
<keyword evidence="2" id="KW-1185">Reference proteome</keyword>
<gene>
    <name evidence="1" type="ORF">PoB_004055400</name>
</gene>